<accession>A0A0T6B202</accession>
<dbReference type="InterPro" id="IPR008753">
    <property type="entry name" value="Peptidase_M13_N"/>
</dbReference>
<dbReference type="Proteomes" id="UP000051574">
    <property type="component" value="Unassembled WGS sequence"/>
</dbReference>
<proteinExistence type="predicted"/>
<dbReference type="EMBL" id="LJIG01016221">
    <property type="protein sequence ID" value="KRT81252.1"/>
    <property type="molecule type" value="Genomic_DNA"/>
</dbReference>
<dbReference type="SUPFAM" id="SSF55486">
    <property type="entry name" value="Metalloproteases ('zincins'), catalytic domain"/>
    <property type="match status" value="1"/>
</dbReference>
<gene>
    <name evidence="2" type="ORF">AMK59_5289</name>
</gene>
<evidence type="ECO:0000259" key="1">
    <source>
        <dbReference type="Pfam" id="PF05649"/>
    </source>
</evidence>
<name>A0A0T6B202_9SCAR</name>
<dbReference type="AlphaFoldDB" id="A0A0T6B202"/>
<organism evidence="2 3">
    <name type="scientific">Oryctes borbonicus</name>
    <dbReference type="NCBI Taxonomy" id="1629725"/>
    <lineage>
        <taxon>Eukaryota</taxon>
        <taxon>Metazoa</taxon>
        <taxon>Ecdysozoa</taxon>
        <taxon>Arthropoda</taxon>
        <taxon>Hexapoda</taxon>
        <taxon>Insecta</taxon>
        <taxon>Pterygota</taxon>
        <taxon>Neoptera</taxon>
        <taxon>Endopterygota</taxon>
        <taxon>Coleoptera</taxon>
        <taxon>Polyphaga</taxon>
        <taxon>Scarabaeiformia</taxon>
        <taxon>Scarabaeidae</taxon>
        <taxon>Dynastinae</taxon>
        <taxon>Oryctes</taxon>
    </lineage>
</organism>
<protein>
    <submittedName>
        <fullName evidence="2">Peptidase</fullName>
    </submittedName>
</protein>
<dbReference type="GO" id="GO:0006508">
    <property type="term" value="P:proteolysis"/>
    <property type="evidence" value="ECO:0007669"/>
    <property type="project" value="InterPro"/>
</dbReference>
<reference evidence="2 3" key="1">
    <citation type="submission" date="2015-09" db="EMBL/GenBank/DDBJ databases">
        <title>Draft genome of the scarab beetle Oryctes borbonicus.</title>
        <authorList>
            <person name="Meyer J.M."/>
            <person name="Markov G.V."/>
            <person name="Baskaran P."/>
            <person name="Herrmann M."/>
            <person name="Sommer R.J."/>
            <person name="Roedelsperger C."/>
        </authorList>
    </citation>
    <scope>NUCLEOTIDE SEQUENCE [LARGE SCALE GENOMIC DNA]</scope>
    <source>
        <strain evidence="2">OB123</strain>
        <tissue evidence="2">Whole animal</tissue>
    </source>
</reference>
<keyword evidence="3" id="KW-1185">Reference proteome</keyword>
<sequence>QEHINHGWYSRFSSFETINERITVATIDFLKSNASKNEPLPVTQSKDMYKSCMDTDSINKLGYSVILKYLQQVDLPLVPRYFTLNQNDQEKFEFDWVKADVNVKKVFAKDLFLEFTVDLDVFNRSINVMYLGRSRNLSPLPSPFTTKNYRSERGTKRKSAKIESDEAELFEAAYKRVTVAVMKAVISNVTQVPSDEALTEAANIIWNITDEISEMAGDNDDDYDEDLDDLDIRTIKASELQNETDFIMKENGFTPTPVWKAYFTMLFKDVENVTLDLDNKDLIRYLPQDLEYIKNIVVYLSQSRGVEIELYAWYQTVYSMIISTTTEITEYIFKESSPFKKYSTLRSRCR</sequence>
<dbReference type="Gene3D" id="1.10.1380.10">
    <property type="entry name" value="Neutral endopeptidase , domain2"/>
    <property type="match status" value="1"/>
</dbReference>
<evidence type="ECO:0000313" key="2">
    <source>
        <dbReference type="EMBL" id="KRT81252.1"/>
    </source>
</evidence>
<comment type="caution">
    <text evidence="2">The sequence shown here is derived from an EMBL/GenBank/DDBJ whole genome shotgun (WGS) entry which is preliminary data.</text>
</comment>
<dbReference type="OrthoDB" id="6475849at2759"/>
<feature type="non-terminal residue" evidence="2">
    <location>
        <position position="1"/>
    </location>
</feature>
<feature type="domain" description="Peptidase M13 N-terminal" evidence="1">
    <location>
        <begin position="8"/>
        <end position="332"/>
    </location>
</feature>
<evidence type="ECO:0000313" key="3">
    <source>
        <dbReference type="Proteomes" id="UP000051574"/>
    </source>
</evidence>
<dbReference type="InterPro" id="IPR042089">
    <property type="entry name" value="Peptidase_M13_dom_2"/>
</dbReference>
<dbReference type="Pfam" id="PF05649">
    <property type="entry name" value="Peptidase_M13_N"/>
    <property type="match status" value="1"/>
</dbReference>